<name>J5R2P0_TRIAS</name>
<reference evidence="2 3" key="1">
    <citation type="journal article" date="2012" name="Eukaryot. Cell">
        <title>Draft genome sequence of CBS 2479, the standard type strain of Trichosporon asahii.</title>
        <authorList>
            <person name="Yang R.Y."/>
            <person name="Li H.T."/>
            <person name="Zhu H."/>
            <person name="Zhou G.P."/>
            <person name="Wang M."/>
            <person name="Wang L."/>
        </authorList>
    </citation>
    <scope>NUCLEOTIDE SEQUENCE [LARGE SCALE GENOMIC DNA]</scope>
    <source>
        <strain evidence="3">ATCC 90039 / CBS 2479 / JCM 2466 / KCTC 7840 / NCYC 2677 / UAMH 7654</strain>
    </source>
</reference>
<feature type="compositionally biased region" description="Low complexity" evidence="1">
    <location>
        <begin position="116"/>
        <end position="138"/>
    </location>
</feature>
<sequence length="472" mass="49900">MESSIEADSSSPIEADSSSPSTITSATAHVVSAPRTAAPVLSGPAATVSTVTAPTSTGSAVSIAVRTGPASSALTVSAEAPLDPGNVFGVPLGLVQDLTGVLAALPLLPAEVGAAAPPHHPATGGSSSAPSTITTATGSRERGRRPISDELFRPPHESEDRARIGEDDPLTAFEEAAEELAADIDALLATLSNARAARAPRVSDSTSDTTWTAPAYTRGAAPARRPVAAPVPGPLQPAGSPTSPPARPPARPASGFFGGAPARAARARATAGSPSPPKTPLEGVPFFDGLVDVEAWITTYQDANRAKPNNFKLEQFLSGRALLWFKRIAPVKGHLTARSVITLREHFGSQPILDQELTEAERQYNKSKQEGSVFSYAMTFRDVAKEYGQNVEADATRQWFYYGLREEVRKAVRVRDVHTSGFEGLVTEAVRVEMIQSPRGERTGVYASVCELEEQTRSLQEKLARIRIQGWI</sequence>
<feature type="compositionally biased region" description="Polar residues" evidence="1">
    <location>
        <begin position="203"/>
        <end position="212"/>
    </location>
</feature>
<feature type="compositionally biased region" description="Basic and acidic residues" evidence="1">
    <location>
        <begin position="139"/>
        <end position="166"/>
    </location>
</feature>
<organism evidence="2 3">
    <name type="scientific">Trichosporon asahii var. asahii (strain ATCC 90039 / CBS 2479 / JCM 2466 / KCTC 7840 / NBRC 103889/ NCYC 2677 / UAMH 7654)</name>
    <name type="common">Yeast</name>
    <dbReference type="NCBI Taxonomy" id="1186058"/>
    <lineage>
        <taxon>Eukaryota</taxon>
        <taxon>Fungi</taxon>
        <taxon>Dikarya</taxon>
        <taxon>Basidiomycota</taxon>
        <taxon>Agaricomycotina</taxon>
        <taxon>Tremellomycetes</taxon>
        <taxon>Trichosporonales</taxon>
        <taxon>Trichosporonaceae</taxon>
        <taxon>Trichosporon</taxon>
    </lineage>
</organism>
<feature type="region of interest" description="Disordered" evidence="1">
    <location>
        <begin position="116"/>
        <end position="167"/>
    </location>
</feature>
<comment type="caution">
    <text evidence="2">The sequence shown here is derived from an EMBL/GenBank/DDBJ whole genome shotgun (WGS) entry which is preliminary data.</text>
</comment>
<dbReference type="GeneID" id="25983839"/>
<dbReference type="VEuPathDB" id="FungiDB:A1Q1_00325"/>
<feature type="region of interest" description="Disordered" evidence="1">
    <location>
        <begin position="195"/>
        <end position="281"/>
    </location>
</feature>
<dbReference type="EMBL" id="ALBS01000110">
    <property type="protein sequence ID" value="EJT50393.1"/>
    <property type="molecule type" value="Genomic_DNA"/>
</dbReference>
<dbReference type="RefSeq" id="XP_014181449.1">
    <property type="nucleotide sequence ID" value="XM_014325974.1"/>
</dbReference>
<feature type="compositionally biased region" description="Low complexity" evidence="1">
    <location>
        <begin position="252"/>
        <end position="273"/>
    </location>
</feature>
<feature type="compositionally biased region" description="Low complexity" evidence="1">
    <location>
        <begin position="218"/>
        <end position="228"/>
    </location>
</feature>
<evidence type="ECO:0000313" key="2">
    <source>
        <dbReference type="EMBL" id="EJT50393.1"/>
    </source>
</evidence>
<dbReference type="Proteomes" id="UP000002748">
    <property type="component" value="Unassembled WGS sequence"/>
</dbReference>
<proteinExistence type="predicted"/>
<feature type="region of interest" description="Disordered" evidence="1">
    <location>
        <begin position="1"/>
        <end position="26"/>
    </location>
</feature>
<evidence type="ECO:0008006" key="4">
    <source>
        <dbReference type="Google" id="ProtNLM"/>
    </source>
</evidence>
<protein>
    <recommendedName>
        <fullName evidence="4">Retrotransposon gag domain-containing protein</fullName>
    </recommendedName>
</protein>
<evidence type="ECO:0000256" key="1">
    <source>
        <dbReference type="SAM" id="MobiDB-lite"/>
    </source>
</evidence>
<feature type="compositionally biased region" description="Pro residues" evidence="1">
    <location>
        <begin position="242"/>
        <end position="251"/>
    </location>
</feature>
<gene>
    <name evidence="2" type="ORF">A1Q1_00325</name>
</gene>
<accession>J5R2P0</accession>
<dbReference type="AlphaFoldDB" id="J5R2P0"/>
<dbReference type="KEGG" id="tasa:A1Q1_00325"/>
<dbReference type="HOGENOM" id="CLU_578952_0_0_1"/>
<evidence type="ECO:0000313" key="3">
    <source>
        <dbReference type="Proteomes" id="UP000002748"/>
    </source>
</evidence>